<evidence type="ECO:0000256" key="2">
    <source>
        <dbReference type="SAM" id="Phobius"/>
    </source>
</evidence>
<dbReference type="EMBL" id="BIFT01000002">
    <property type="protein sequence ID" value="GCE30844.1"/>
    <property type="molecule type" value="Genomic_DNA"/>
</dbReference>
<feature type="transmembrane region" description="Helical" evidence="2">
    <location>
        <begin position="84"/>
        <end position="102"/>
    </location>
</feature>
<name>A0A402BHF1_9CHLR</name>
<gene>
    <name evidence="3" type="ORF">KDA_63280</name>
</gene>
<dbReference type="RefSeq" id="WP_126630881.1">
    <property type="nucleotide sequence ID" value="NZ_BIFT01000002.1"/>
</dbReference>
<keyword evidence="2" id="KW-1133">Transmembrane helix</keyword>
<evidence type="ECO:0000256" key="1">
    <source>
        <dbReference type="SAM" id="MobiDB-lite"/>
    </source>
</evidence>
<accession>A0A402BHF1</accession>
<evidence type="ECO:0000313" key="3">
    <source>
        <dbReference type="EMBL" id="GCE30844.1"/>
    </source>
</evidence>
<dbReference type="OrthoDB" id="156605at2"/>
<sequence length="345" mass="37634">MSEQESMLYPSEEQSKQVVVEETYEPRALNADPREQSSSEQAWQEPLVSASDPFEQSYEGGYAGSAQTMGEKLRPEQANKNEKWIYLIVGICIGVLFASSFATSEGALSPLIIVAIAGVLFWLFTGKKRVIEEPVRSFSVQDMASLVVHNPLGSVNIHRGEAHNIVVRATRRTQGRFSRAEDLSLVYIQEGDRVTVNAVHKQPSGSSATLGNVDLDILVPANCDLETHQNVGSMLLDGIDGQLRIKQNIGSIYARNLFLRKKSSIASNIGSVKIAAQLDPAGVYDYKTNIGSVELLLPATTNFEVQTATTIGSFDNQFGSNVIGNAPRAHVRMHANIGSVEIKKN</sequence>
<evidence type="ECO:0008006" key="5">
    <source>
        <dbReference type="Google" id="ProtNLM"/>
    </source>
</evidence>
<evidence type="ECO:0000313" key="4">
    <source>
        <dbReference type="Proteomes" id="UP000287171"/>
    </source>
</evidence>
<protein>
    <recommendedName>
        <fullName evidence="5">Adhesin domain-containing protein</fullName>
    </recommendedName>
</protein>
<keyword evidence="2" id="KW-0812">Transmembrane</keyword>
<feature type="region of interest" description="Disordered" evidence="1">
    <location>
        <begin position="1"/>
        <end position="50"/>
    </location>
</feature>
<dbReference type="AlphaFoldDB" id="A0A402BHF1"/>
<dbReference type="Proteomes" id="UP000287171">
    <property type="component" value="Unassembled WGS sequence"/>
</dbReference>
<keyword evidence="4" id="KW-1185">Reference proteome</keyword>
<comment type="caution">
    <text evidence="3">The sequence shown here is derived from an EMBL/GenBank/DDBJ whole genome shotgun (WGS) entry which is preliminary data.</text>
</comment>
<reference evidence="4" key="1">
    <citation type="submission" date="2018-12" db="EMBL/GenBank/DDBJ databases">
        <title>Tengunoibacter tsumagoiensis gen. nov., sp. nov., Dictyobacter kobayashii sp. nov., D. alpinus sp. nov., and D. joshuensis sp. nov. and description of Dictyobacteraceae fam. nov. within the order Ktedonobacterales isolated from Tengu-no-mugimeshi.</title>
        <authorList>
            <person name="Wang C.M."/>
            <person name="Zheng Y."/>
            <person name="Sakai Y."/>
            <person name="Toyoda A."/>
            <person name="Minakuchi Y."/>
            <person name="Abe K."/>
            <person name="Yokota A."/>
            <person name="Yabe S."/>
        </authorList>
    </citation>
    <scope>NUCLEOTIDE SEQUENCE [LARGE SCALE GENOMIC DNA]</scope>
    <source>
        <strain evidence="4">Uno16</strain>
    </source>
</reference>
<feature type="transmembrane region" description="Helical" evidence="2">
    <location>
        <begin position="108"/>
        <end position="126"/>
    </location>
</feature>
<proteinExistence type="predicted"/>
<organism evidence="3 4">
    <name type="scientific">Dictyobacter alpinus</name>
    <dbReference type="NCBI Taxonomy" id="2014873"/>
    <lineage>
        <taxon>Bacteria</taxon>
        <taxon>Bacillati</taxon>
        <taxon>Chloroflexota</taxon>
        <taxon>Ktedonobacteria</taxon>
        <taxon>Ktedonobacterales</taxon>
        <taxon>Dictyobacteraceae</taxon>
        <taxon>Dictyobacter</taxon>
    </lineage>
</organism>
<keyword evidence="2" id="KW-0472">Membrane</keyword>